<evidence type="ECO:0000313" key="2">
    <source>
        <dbReference type="EMBL" id="KAK5876577.1"/>
    </source>
</evidence>
<dbReference type="AlphaFoldDB" id="A0AAN8G8H2"/>
<accession>A0AAN8G8H2</accession>
<proteinExistence type="predicted"/>
<comment type="caution">
    <text evidence="2">The sequence shown here is derived from an EMBL/GenBank/DDBJ whole genome shotgun (WGS) entry which is preliminary data.</text>
</comment>
<feature type="region of interest" description="Disordered" evidence="1">
    <location>
        <begin position="1"/>
        <end position="25"/>
    </location>
</feature>
<dbReference type="Proteomes" id="UP001335648">
    <property type="component" value="Unassembled WGS sequence"/>
</dbReference>
<sequence length="124" mass="13963">MKLRLDQHVCKTHTSSETGNTPLEDSQYERGVALWRAHFFQADPGEREWIEERRGQGGSLEVELSDTRTRTANVSGASNAFQTNNTFKVLTTLRGAAESNTSKGFTEYFLFKVDISTTKEVFPV</sequence>
<evidence type="ECO:0000313" key="3">
    <source>
        <dbReference type="Proteomes" id="UP001335648"/>
    </source>
</evidence>
<feature type="compositionally biased region" description="Polar residues" evidence="1">
    <location>
        <begin position="12"/>
        <end position="24"/>
    </location>
</feature>
<gene>
    <name evidence="2" type="ORF">CesoFtcFv8_025913</name>
</gene>
<keyword evidence="3" id="KW-1185">Reference proteome</keyword>
<dbReference type="EMBL" id="JAULUE010002067">
    <property type="protein sequence ID" value="KAK5876577.1"/>
    <property type="molecule type" value="Genomic_DNA"/>
</dbReference>
<name>A0AAN8G8H2_9TELE</name>
<evidence type="ECO:0000256" key="1">
    <source>
        <dbReference type="SAM" id="MobiDB-lite"/>
    </source>
</evidence>
<protein>
    <submittedName>
        <fullName evidence="2">Uncharacterized protein</fullName>
    </submittedName>
</protein>
<reference evidence="2 3" key="1">
    <citation type="journal article" date="2023" name="Mol. Biol. Evol.">
        <title>Genomics of Secondarily Temperate Adaptation in the Only Non-Antarctic Icefish.</title>
        <authorList>
            <person name="Rivera-Colon A.G."/>
            <person name="Rayamajhi N."/>
            <person name="Minhas B.F."/>
            <person name="Madrigal G."/>
            <person name="Bilyk K.T."/>
            <person name="Yoon V."/>
            <person name="Hune M."/>
            <person name="Gregory S."/>
            <person name="Cheng C.H.C."/>
            <person name="Catchen J.M."/>
        </authorList>
    </citation>
    <scope>NUCLEOTIDE SEQUENCE [LARGE SCALE GENOMIC DNA]</scope>
    <source>
        <strain evidence="2">JC2023a</strain>
    </source>
</reference>
<organism evidence="2 3">
    <name type="scientific">Champsocephalus esox</name>
    <name type="common">pike icefish</name>
    <dbReference type="NCBI Taxonomy" id="159716"/>
    <lineage>
        <taxon>Eukaryota</taxon>
        <taxon>Metazoa</taxon>
        <taxon>Chordata</taxon>
        <taxon>Craniata</taxon>
        <taxon>Vertebrata</taxon>
        <taxon>Euteleostomi</taxon>
        <taxon>Actinopterygii</taxon>
        <taxon>Neopterygii</taxon>
        <taxon>Teleostei</taxon>
        <taxon>Neoteleostei</taxon>
        <taxon>Acanthomorphata</taxon>
        <taxon>Eupercaria</taxon>
        <taxon>Perciformes</taxon>
        <taxon>Notothenioidei</taxon>
        <taxon>Channichthyidae</taxon>
        <taxon>Champsocephalus</taxon>
    </lineage>
</organism>